<evidence type="ECO:0000313" key="3">
    <source>
        <dbReference type="Proteomes" id="UP000838308"/>
    </source>
</evidence>
<accession>A0ABM9ENI2</accession>
<keyword evidence="3" id="KW-1185">Reference proteome</keyword>
<name>A0ABM9ENI2_9BACI</name>
<organism evidence="2 3">
    <name type="scientific">Neobacillus rhizosphaerae</name>
    <dbReference type="NCBI Taxonomy" id="2880965"/>
    <lineage>
        <taxon>Bacteria</taxon>
        <taxon>Bacillati</taxon>
        <taxon>Bacillota</taxon>
        <taxon>Bacilli</taxon>
        <taxon>Bacillales</taxon>
        <taxon>Bacillaceae</taxon>
        <taxon>Neobacillus</taxon>
    </lineage>
</organism>
<sequence>MNFYQPKKEDDQGFVYPIEHDPLENSGQNEKIPEFDEIGTALNDI</sequence>
<evidence type="ECO:0000256" key="1">
    <source>
        <dbReference type="SAM" id="MobiDB-lite"/>
    </source>
</evidence>
<feature type="region of interest" description="Disordered" evidence="1">
    <location>
        <begin position="1"/>
        <end position="30"/>
    </location>
</feature>
<feature type="compositionally biased region" description="Basic and acidic residues" evidence="1">
    <location>
        <begin position="1"/>
        <end position="11"/>
    </location>
</feature>
<dbReference type="Proteomes" id="UP000838308">
    <property type="component" value="Unassembled WGS sequence"/>
</dbReference>
<dbReference type="RefSeq" id="WP_248734524.1">
    <property type="nucleotide sequence ID" value="NZ_CALBWS010000006.1"/>
</dbReference>
<reference evidence="2" key="1">
    <citation type="submission" date="2022-04" db="EMBL/GenBank/DDBJ databases">
        <authorList>
            <person name="Criscuolo A."/>
        </authorList>
    </citation>
    <scope>NUCLEOTIDE SEQUENCE</scope>
    <source>
        <strain evidence="2">CIP111895</strain>
    </source>
</reference>
<proteinExistence type="predicted"/>
<gene>
    <name evidence="2" type="ORF">BACCIP111895_01350</name>
</gene>
<protein>
    <submittedName>
        <fullName evidence="2">Uncharacterized protein</fullName>
    </submittedName>
</protein>
<evidence type="ECO:0000313" key="2">
    <source>
        <dbReference type="EMBL" id="CAH2714189.1"/>
    </source>
</evidence>
<dbReference type="EMBL" id="CALBWS010000006">
    <property type="protein sequence ID" value="CAH2714189.1"/>
    <property type="molecule type" value="Genomic_DNA"/>
</dbReference>
<comment type="caution">
    <text evidence="2">The sequence shown here is derived from an EMBL/GenBank/DDBJ whole genome shotgun (WGS) entry which is preliminary data.</text>
</comment>